<evidence type="ECO:0000259" key="11">
    <source>
        <dbReference type="PROSITE" id="PS50112"/>
    </source>
</evidence>
<feature type="domain" description="Response regulatory" evidence="10">
    <location>
        <begin position="759"/>
        <end position="877"/>
    </location>
</feature>
<dbReference type="Pfam" id="PF08447">
    <property type="entry name" value="PAS_3"/>
    <property type="match status" value="1"/>
</dbReference>
<accession>A0ABU4JXD1</accession>
<dbReference type="NCBIfam" id="TIGR00229">
    <property type="entry name" value="sensory_box"/>
    <property type="match status" value="3"/>
</dbReference>
<feature type="modified residue" description="4-aspartylphosphate" evidence="8">
    <location>
        <position position="808"/>
    </location>
</feature>
<evidence type="ECO:0000259" key="12">
    <source>
        <dbReference type="PROSITE" id="PS50113"/>
    </source>
</evidence>
<comment type="catalytic activity">
    <reaction evidence="1">
        <text>ATP + protein L-histidine = ADP + protein N-phospho-L-histidine.</text>
        <dbReference type="EC" id="2.7.13.3"/>
    </reaction>
</comment>
<dbReference type="Proteomes" id="UP001281656">
    <property type="component" value="Unassembled WGS sequence"/>
</dbReference>
<dbReference type="InterPro" id="IPR035965">
    <property type="entry name" value="PAS-like_dom_sf"/>
</dbReference>
<dbReference type="InterPro" id="IPR013655">
    <property type="entry name" value="PAS_fold_3"/>
</dbReference>
<dbReference type="Pfam" id="PF00072">
    <property type="entry name" value="Response_reg"/>
    <property type="match status" value="1"/>
</dbReference>
<dbReference type="InterPro" id="IPR000700">
    <property type="entry name" value="PAS-assoc_C"/>
</dbReference>
<dbReference type="InterPro" id="IPR000014">
    <property type="entry name" value="PAS"/>
</dbReference>
<dbReference type="Gene3D" id="3.40.50.2300">
    <property type="match status" value="1"/>
</dbReference>
<keyword evidence="4 8" id="KW-0597">Phosphoprotein</keyword>
<gene>
    <name evidence="13" type="ORF">P8V03_16855</name>
</gene>
<evidence type="ECO:0000313" key="14">
    <source>
        <dbReference type="Proteomes" id="UP001281656"/>
    </source>
</evidence>
<evidence type="ECO:0000256" key="7">
    <source>
        <dbReference type="ARBA" id="ARBA00024867"/>
    </source>
</evidence>
<dbReference type="SMART" id="SM00388">
    <property type="entry name" value="HisKA"/>
    <property type="match status" value="1"/>
</dbReference>
<dbReference type="CDD" id="cd16922">
    <property type="entry name" value="HATPase_EvgS-ArcB-TorS-like"/>
    <property type="match status" value="1"/>
</dbReference>
<keyword evidence="5" id="KW-0808">Transferase</keyword>
<evidence type="ECO:0000256" key="8">
    <source>
        <dbReference type="PROSITE-ProRule" id="PRU00169"/>
    </source>
</evidence>
<keyword evidence="6" id="KW-0902">Two-component regulatory system</keyword>
<reference evidence="13 14" key="1">
    <citation type="submission" date="2023-04" db="EMBL/GenBank/DDBJ databases">
        <title>Clostridium tannerae sp. nov., isolated from the fecal material of an alpaca.</title>
        <authorList>
            <person name="Miller S."/>
            <person name="Hendry M."/>
            <person name="King J."/>
            <person name="Sankaranarayanan K."/>
            <person name="Lawson P.A."/>
        </authorList>
    </citation>
    <scope>NUCLEOTIDE SEQUENCE [LARGE SCALE GENOMIC DNA]</scope>
    <source>
        <strain evidence="13 14">A1-XYC3</strain>
    </source>
</reference>
<dbReference type="Pfam" id="PF13426">
    <property type="entry name" value="PAS_9"/>
    <property type="match status" value="2"/>
</dbReference>
<evidence type="ECO:0000256" key="2">
    <source>
        <dbReference type="ARBA" id="ARBA00012438"/>
    </source>
</evidence>
<dbReference type="InterPro" id="IPR001789">
    <property type="entry name" value="Sig_transdc_resp-reg_receiver"/>
</dbReference>
<dbReference type="CDD" id="cd00130">
    <property type="entry name" value="PAS"/>
    <property type="match status" value="2"/>
</dbReference>
<feature type="domain" description="Histidine kinase" evidence="9">
    <location>
        <begin position="511"/>
        <end position="733"/>
    </location>
</feature>
<evidence type="ECO:0000256" key="4">
    <source>
        <dbReference type="ARBA" id="ARBA00022553"/>
    </source>
</evidence>
<dbReference type="InterPro" id="IPR004358">
    <property type="entry name" value="Sig_transdc_His_kin-like_C"/>
</dbReference>
<dbReference type="Gene3D" id="3.30.565.10">
    <property type="entry name" value="Histidine kinase-like ATPase, C-terminal domain"/>
    <property type="match status" value="1"/>
</dbReference>
<dbReference type="SMART" id="SM00091">
    <property type="entry name" value="PAS"/>
    <property type="match status" value="3"/>
</dbReference>
<dbReference type="InterPro" id="IPR036097">
    <property type="entry name" value="HisK_dim/P_sf"/>
</dbReference>
<dbReference type="InterPro" id="IPR003594">
    <property type="entry name" value="HATPase_dom"/>
</dbReference>
<dbReference type="EMBL" id="JARUJP010000029">
    <property type="protein sequence ID" value="MDW8802817.1"/>
    <property type="molecule type" value="Genomic_DNA"/>
</dbReference>
<dbReference type="Gene3D" id="3.30.450.20">
    <property type="entry name" value="PAS domain"/>
    <property type="match status" value="3"/>
</dbReference>
<dbReference type="InterPro" id="IPR005467">
    <property type="entry name" value="His_kinase_dom"/>
</dbReference>
<dbReference type="InterPro" id="IPR011006">
    <property type="entry name" value="CheY-like_superfamily"/>
</dbReference>
<keyword evidence="14" id="KW-1185">Reference proteome</keyword>
<evidence type="ECO:0000259" key="9">
    <source>
        <dbReference type="PROSITE" id="PS50109"/>
    </source>
</evidence>
<dbReference type="EC" id="2.7.13.3" evidence="2"/>
<dbReference type="SUPFAM" id="SSF47384">
    <property type="entry name" value="Homodimeric domain of signal transducing histidine kinase"/>
    <property type="match status" value="1"/>
</dbReference>
<dbReference type="Pfam" id="PF02518">
    <property type="entry name" value="HATPase_c"/>
    <property type="match status" value="1"/>
</dbReference>
<dbReference type="SUPFAM" id="SSF52172">
    <property type="entry name" value="CheY-like"/>
    <property type="match status" value="1"/>
</dbReference>
<dbReference type="InterPro" id="IPR001610">
    <property type="entry name" value="PAC"/>
</dbReference>
<evidence type="ECO:0000313" key="13">
    <source>
        <dbReference type="EMBL" id="MDW8802817.1"/>
    </source>
</evidence>
<feature type="domain" description="PAS" evidence="11">
    <location>
        <begin position="125"/>
        <end position="170"/>
    </location>
</feature>
<dbReference type="CDD" id="cd17546">
    <property type="entry name" value="REC_hyHK_CKI1_RcsC-like"/>
    <property type="match status" value="1"/>
</dbReference>
<dbReference type="InterPro" id="IPR003661">
    <property type="entry name" value="HisK_dim/P_dom"/>
</dbReference>
<dbReference type="Gene3D" id="1.10.287.130">
    <property type="match status" value="1"/>
</dbReference>
<dbReference type="SMART" id="SM00387">
    <property type="entry name" value="HATPase_c"/>
    <property type="match status" value="1"/>
</dbReference>
<feature type="domain" description="PAS" evidence="11">
    <location>
        <begin position="373"/>
        <end position="430"/>
    </location>
</feature>
<dbReference type="SUPFAM" id="SSF55874">
    <property type="entry name" value="ATPase domain of HSP90 chaperone/DNA topoisomerase II/histidine kinase"/>
    <property type="match status" value="1"/>
</dbReference>
<sequence length="878" mass="100921">MRNLVKSENEFNGYLNILSNISVPFIILDENYYINKVNDATIKMLQNIYMKENVKCFNEKVEKILWFIKDEILNYKSNESLDFSFSKEIQIGPVNWRFYGQFLNLENTFILLLNYHLEKNDCMKKALQLSSIVNSSEDSIIATTLEGKIISWNKASEKIYGYTERKMLGKEISALDIWGSKERLSELLDTISLGKEIKSHEVKILNKDNEEIFLSLSITPIKDHIGNIIGACSIGRNITENKKLNQELYNSEKKFRSIYEQSPIGIELFDANGQALAANKSFCDMFKIDHISDFKSDNFFESPFISEKAKSMVRNKKNSRITCKYNLKDRSNSQTNKSGIYYFDILTTPILNEQGELASILSQVEDITKIKNVEKKVRNFTNLSDDVFCILSFDGDFLEVSPGLQKVLGWRKSEFIYKNFRDFVHQEDIEYSIDCSINLLKTGRKVFRNRYICKDGSYKWIEWNSFVVKEDMLIYSIGRDITKRMEDEEELRKAKIAAEEANSSKSNFLANMSHEIRTPINGIMGMTDLTLMTELNEEQREYLNMVKTSSQHLLDLINDILDISKIESGKFNIDLVPFNLQEKINKIGKNFSLLASKKFIEVLYFIDPRLTDINIIGDPIRLSQILMNLLNNALKFTEKGSIILCVKKIESSKAKIRVQFSVSDTGIGIAEDKMNKLFKTFSQVDDSYTKKYGGTGLGLAISKQLANMMNGDMWVTSKKDEGSCFYFTAEFLTTNDSTDCTLDITELGPNINVDNYSKTILIVEDNEINQQFISTLLYKKGYNYLNAFNGIEALKILDNQVVDLILMDIQMPELNGLNTTKAIRDYEKLTKKHIPIIAMTAYAMVGDKEKFLNSGMDDYISKPIDFKTLYSLLKKHLD</sequence>
<dbReference type="PROSITE" id="PS50112">
    <property type="entry name" value="PAS"/>
    <property type="match status" value="2"/>
</dbReference>
<evidence type="ECO:0000259" key="10">
    <source>
        <dbReference type="PROSITE" id="PS50110"/>
    </source>
</evidence>
<dbReference type="InterPro" id="IPR036890">
    <property type="entry name" value="HATPase_C_sf"/>
</dbReference>
<dbReference type="PROSITE" id="PS50110">
    <property type="entry name" value="RESPONSE_REGULATORY"/>
    <property type="match status" value="1"/>
</dbReference>
<feature type="domain" description="PAC" evidence="12">
    <location>
        <begin position="325"/>
        <end position="379"/>
    </location>
</feature>
<organism evidence="13 14">
    <name type="scientific">Clostridium tanneri</name>
    <dbReference type="NCBI Taxonomy" id="3037988"/>
    <lineage>
        <taxon>Bacteria</taxon>
        <taxon>Bacillati</taxon>
        <taxon>Bacillota</taxon>
        <taxon>Clostridia</taxon>
        <taxon>Eubacteriales</taxon>
        <taxon>Clostridiaceae</taxon>
        <taxon>Clostridium</taxon>
    </lineage>
</organism>
<evidence type="ECO:0000256" key="5">
    <source>
        <dbReference type="ARBA" id="ARBA00022777"/>
    </source>
</evidence>
<name>A0ABU4JXD1_9CLOT</name>
<comment type="function">
    <text evidence="7">May play the central regulatory role in sporulation. It may be an element of the effector pathway responsible for the activation of sporulation genes in response to nutritional stress. Spo0A may act in concert with spo0H (a sigma factor) to control the expression of some genes that are critical to the sporulation process.</text>
</comment>
<evidence type="ECO:0000256" key="6">
    <source>
        <dbReference type="ARBA" id="ARBA00023012"/>
    </source>
</evidence>
<proteinExistence type="predicted"/>
<dbReference type="CDD" id="cd00082">
    <property type="entry name" value="HisKA"/>
    <property type="match status" value="1"/>
</dbReference>
<dbReference type="PROSITE" id="PS50113">
    <property type="entry name" value="PAC"/>
    <property type="match status" value="2"/>
</dbReference>
<dbReference type="PANTHER" id="PTHR45339:SF1">
    <property type="entry name" value="HYBRID SIGNAL TRANSDUCTION HISTIDINE KINASE J"/>
    <property type="match status" value="1"/>
</dbReference>
<evidence type="ECO:0000256" key="3">
    <source>
        <dbReference type="ARBA" id="ARBA00018672"/>
    </source>
</evidence>
<dbReference type="SUPFAM" id="SSF55785">
    <property type="entry name" value="PYP-like sensor domain (PAS domain)"/>
    <property type="match status" value="3"/>
</dbReference>
<dbReference type="PANTHER" id="PTHR45339">
    <property type="entry name" value="HYBRID SIGNAL TRANSDUCTION HISTIDINE KINASE J"/>
    <property type="match status" value="1"/>
</dbReference>
<dbReference type="PROSITE" id="PS50109">
    <property type="entry name" value="HIS_KIN"/>
    <property type="match status" value="1"/>
</dbReference>
<evidence type="ECO:0000256" key="1">
    <source>
        <dbReference type="ARBA" id="ARBA00000085"/>
    </source>
</evidence>
<dbReference type="SMART" id="SM00448">
    <property type="entry name" value="REC"/>
    <property type="match status" value="1"/>
</dbReference>
<dbReference type="Pfam" id="PF00512">
    <property type="entry name" value="HisKA"/>
    <property type="match status" value="1"/>
</dbReference>
<dbReference type="SMART" id="SM00086">
    <property type="entry name" value="PAC"/>
    <property type="match status" value="3"/>
</dbReference>
<feature type="domain" description="PAC" evidence="12">
    <location>
        <begin position="198"/>
        <end position="250"/>
    </location>
</feature>
<protein>
    <recommendedName>
        <fullName evidence="3">Stage 0 sporulation protein A homolog</fullName>
        <ecNumber evidence="2">2.7.13.3</ecNumber>
    </recommendedName>
</protein>
<dbReference type="RefSeq" id="WP_318799058.1">
    <property type="nucleotide sequence ID" value="NZ_JARUJP010000029.1"/>
</dbReference>
<dbReference type="PRINTS" id="PR00344">
    <property type="entry name" value="BCTRLSENSOR"/>
</dbReference>
<comment type="caution">
    <text evidence="13">The sequence shown here is derived from an EMBL/GenBank/DDBJ whole genome shotgun (WGS) entry which is preliminary data.</text>
</comment>
<keyword evidence="5" id="KW-0418">Kinase</keyword>